<sequence>MFSLPDPTTATATAHAHEQQNQLPPPCRSRRRHPQWDCSPHHQAPKKLLSLAQDDDEGDSCSSRHNKIKPSSSHIHTSSQDRLPPSNVQPLSGTYTSEALFELRKNTKTLVSSSSSHQRLPPSEPVILLKQADELDHDDEREEEVTTAQLAGIGLGKSIPDQATINAIRARRERQSRAAAPDFISLDGGSNHGEAEGLSDEEPEFRERIGFFGDKIEKKGVFDNDDGVGERVVAMEGVGFRKEVDEEEEEEDKIWEEEQFRKGLGKRMDDSSSSGGSVGGTSSNSVALPVVAQSVIPQQKWSVGDGPMESHGRTMASLVRNDENLTTSLLKVTALEKSLSAAGERFIFMQKLRDFVSVLCDFFTPDFSLHKAPFIEELEEQMQKLNEDCAAEILKRRSSDNNDEMLELEAAINAAMSVFNKGGGRAAMIEVATREAKAASAATKEQRNLPFELDGFGRDANLQKRMDMTRRADIQQTRKARSDAKRLSSMGSDGPYQQIERESSTDESDSETAAYESNRDLLLQTAAQVFSDTADEYSQLAVVTERFDSWKQAHPSSYCDAYASLSVPAVFSPYVRLELLKWDPLHKDMDFNDMNWLVTSAQARGRLLLIDDENDISPDDDDDANLVPQLVEKVAILILHHAIVHCWEMLSTREMRNAVSATELVIRYVPASSESLIELVAVLHDRLADAIADLVVPTWSPLVLKAVPNAARVAAYRFGRSVRLMRNICMWNTIIALPILERLVLDDLVSGKVLPHLHSIQSNVHDAVTRTERVIASLGGVWAGPSVAGQRSPKLHPLVDYLLTEERTLQKKLVSGVSEGGTSGLAHRLKKMLVELNEYDHARVISRTFNLKEAL</sequence>
<dbReference type="Proteomes" id="UP001062846">
    <property type="component" value="Chromosome 1"/>
</dbReference>
<keyword evidence="2" id="KW-1185">Reference proteome</keyword>
<accession>A0ACC0Q9U7</accession>
<proteinExistence type="predicted"/>
<evidence type="ECO:0000313" key="2">
    <source>
        <dbReference type="Proteomes" id="UP001062846"/>
    </source>
</evidence>
<name>A0ACC0Q9U7_RHOML</name>
<gene>
    <name evidence="1" type="ORF">RHMOL_Rhmol01G0289600</name>
</gene>
<protein>
    <submittedName>
        <fullName evidence="1">Uncharacterized protein</fullName>
    </submittedName>
</protein>
<organism evidence="1 2">
    <name type="scientific">Rhododendron molle</name>
    <name type="common">Chinese azalea</name>
    <name type="synonym">Azalea mollis</name>
    <dbReference type="NCBI Taxonomy" id="49168"/>
    <lineage>
        <taxon>Eukaryota</taxon>
        <taxon>Viridiplantae</taxon>
        <taxon>Streptophyta</taxon>
        <taxon>Embryophyta</taxon>
        <taxon>Tracheophyta</taxon>
        <taxon>Spermatophyta</taxon>
        <taxon>Magnoliopsida</taxon>
        <taxon>eudicotyledons</taxon>
        <taxon>Gunneridae</taxon>
        <taxon>Pentapetalae</taxon>
        <taxon>asterids</taxon>
        <taxon>Ericales</taxon>
        <taxon>Ericaceae</taxon>
        <taxon>Ericoideae</taxon>
        <taxon>Rhodoreae</taxon>
        <taxon>Rhododendron</taxon>
    </lineage>
</organism>
<reference evidence="1" key="1">
    <citation type="submission" date="2022-02" db="EMBL/GenBank/DDBJ databases">
        <title>Plant Genome Project.</title>
        <authorList>
            <person name="Zhang R.-G."/>
        </authorList>
    </citation>
    <scope>NUCLEOTIDE SEQUENCE</scope>
    <source>
        <strain evidence="1">AT1</strain>
    </source>
</reference>
<evidence type="ECO:0000313" key="1">
    <source>
        <dbReference type="EMBL" id="KAI8573597.1"/>
    </source>
</evidence>
<dbReference type="EMBL" id="CM046388">
    <property type="protein sequence ID" value="KAI8573597.1"/>
    <property type="molecule type" value="Genomic_DNA"/>
</dbReference>
<comment type="caution">
    <text evidence="1">The sequence shown here is derived from an EMBL/GenBank/DDBJ whole genome shotgun (WGS) entry which is preliminary data.</text>
</comment>